<feature type="region of interest" description="Disordered" evidence="1">
    <location>
        <begin position="1"/>
        <end position="25"/>
    </location>
</feature>
<gene>
    <name evidence="3" type="ORF">KQ657_003098</name>
</gene>
<evidence type="ECO:0000256" key="1">
    <source>
        <dbReference type="SAM" id="MobiDB-lite"/>
    </source>
</evidence>
<keyword evidence="4" id="KW-1185">Reference proteome</keyword>
<comment type="caution">
    <text evidence="3">The sequence shown here is derived from an EMBL/GenBank/DDBJ whole genome shotgun (WGS) entry which is preliminary data.</text>
</comment>
<reference evidence="3" key="1">
    <citation type="submission" date="2021-03" db="EMBL/GenBank/DDBJ databases">
        <authorList>
            <person name="Palmer J.M."/>
        </authorList>
    </citation>
    <scope>NUCLEOTIDE SEQUENCE</scope>
    <source>
        <strain evidence="3">ARV_011</strain>
    </source>
</reference>
<dbReference type="OrthoDB" id="10256463at2759"/>
<dbReference type="EMBL" id="JAHMUF010000028">
    <property type="protein sequence ID" value="KAG7191503.1"/>
    <property type="molecule type" value="Genomic_DNA"/>
</dbReference>
<feature type="transmembrane region" description="Helical" evidence="2">
    <location>
        <begin position="121"/>
        <end position="141"/>
    </location>
</feature>
<evidence type="ECO:0000313" key="3">
    <source>
        <dbReference type="EMBL" id="KAG7191503.1"/>
    </source>
</evidence>
<dbReference type="PANTHER" id="PTHR12822:SF2">
    <property type="entry name" value="PROTEIN YIPF"/>
    <property type="match status" value="1"/>
</dbReference>
<feature type="transmembrane region" description="Helical" evidence="2">
    <location>
        <begin position="234"/>
        <end position="255"/>
    </location>
</feature>
<evidence type="ECO:0000256" key="2">
    <source>
        <dbReference type="SAM" id="Phobius"/>
    </source>
</evidence>
<evidence type="ECO:0008006" key="5">
    <source>
        <dbReference type="Google" id="ProtNLM"/>
    </source>
</evidence>
<keyword evidence="2" id="KW-0812">Transmembrane</keyword>
<dbReference type="RefSeq" id="XP_043047055.1">
    <property type="nucleotide sequence ID" value="XM_043193834.1"/>
</dbReference>
<dbReference type="AlphaFoldDB" id="A0A9P7V5C9"/>
<dbReference type="PANTHER" id="PTHR12822">
    <property type="entry name" value="PROTEIN YIPF"/>
    <property type="match status" value="1"/>
</dbReference>
<name>A0A9P7V5C9_9ASCO</name>
<dbReference type="InterPro" id="IPR039765">
    <property type="entry name" value="Yip5/YIPF1/YIPF2"/>
</dbReference>
<dbReference type="GeneID" id="66116472"/>
<proteinExistence type="predicted"/>
<keyword evidence="2" id="KW-0472">Membrane</keyword>
<protein>
    <recommendedName>
        <fullName evidence="5">Protein YIP</fullName>
    </recommendedName>
</protein>
<feature type="transmembrane region" description="Helical" evidence="2">
    <location>
        <begin position="75"/>
        <end position="100"/>
    </location>
</feature>
<organism evidence="3 4">
    <name type="scientific">Scheffersomyces spartinae</name>
    <dbReference type="NCBI Taxonomy" id="45513"/>
    <lineage>
        <taxon>Eukaryota</taxon>
        <taxon>Fungi</taxon>
        <taxon>Dikarya</taxon>
        <taxon>Ascomycota</taxon>
        <taxon>Saccharomycotina</taxon>
        <taxon>Pichiomycetes</taxon>
        <taxon>Debaryomycetaceae</taxon>
        <taxon>Scheffersomyces</taxon>
    </lineage>
</organism>
<keyword evidence="2" id="KW-1133">Transmembrane helix</keyword>
<dbReference type="GO" id="GO:0031267">
    <property type="term" value="F:small GTPase binding"/>
    <property type="evidence" value="ECO:0007669"/>
    <property type="project" value="InterPro"/>
</dbReference>
<feature type="transmembrane region" description="Helical" evidence="2">
    <location>
        <begin position="161"/>
        <end position="179"/>
    </location>
</feature>
<dbReference type="GO" id="GO:0016192">
    <property type="term" value="P:vesicle-mediated transport"/>
    <property type="evidence" value="ECO:0007669"/>
    <property type="project" value="InterPro"/>
</dbReference>
<dbReference type="Proteomes" id="UP000790833">
    <property type="component" value="Unassembled WGS sequence"/>
</dbReference>
<accession>A0A9P7V5C9</accession>
<dbReference type="GO" id="GO:0005794">
    <property type="term" value="C:Golgi apparatus"/>
    <property type="evidence" value="ECO:0007669"/>
    <property type="project" value="InterPro"/>
</dbReference>
<sequence>MTTMFTPTEPAAASISAPLQGSESGSSSNSHMFLINFYRRYFELDSEIFLKKLRTAANPFKEMEEYRDEPLNNEIYGFIWITGTLVLMMFISTTGTNLLLWNPAHEKFSYDFNLLTKSVTIFYGYNLIVPALLYIASGWIFKFPEPVPLVHTISVYGYTNILWLPITGINFLIVLLVHVEEQKTLISILEWTIVGVSGAITCFSNLHQLSPIIKRNCLINADNNLELATRQHTLIIGSLAVAHILFTIIVKWSYFGIT</sequence>
<evidence type="ECO:0000313" key="4">
    <source>
        <dbReference type="Proteomes" id="UP000790833"/>
    </source>
</evidence>